<protein>
    <submittedName>
        <fullName evidence="1">Uncharacterized protein</fullName>
    </submittedName>
</protein>
<evidence type="ECO:0000313" key="1">
    <source>
        <dbReference type="EMBL" id="VXD13008.1"/>
    </source>
</evidence>
<reference evidence="1" key="1">
    <citation type="submission" date="2019-10" db="EMBL/GenBank/DDBJ databases">
        <authorList>
            <consortium name="Genoscope - CEA"/>
            <person name="William W."/>
        </authorList>
    </citation>
    <scope>NUCLEOTIDE SEQUENCE [LARGE SCALE GENOMIC DNA]</scope>
    <source>
        <strain evidence="1">BBR_PRJEB10994</strain>
    </source>
</reference>
<dbReference type="Proteomes" id="UP000182190">
    <property type="component" value="Unassembled WGS sequence"/>
</dbReference>
<keyword evidence="2" id="KW-1185">Reference proteome</keyword>
<comment type="caution">
    <text evidence="1">The sequence shown here is derived from an EMBL/GenBank/DDBJ whole genome shotgun (WGS) entry which is preliminary data.</text>
</comment>
<name>A0A7Z9BNI7_9CYAN</name>
<organism evidence="1 2">
    <name type="scientific">Planktothrix paucivesiculata PCC 9631</name>
    <dbReference type="NCBI Taxonomy" id="671071"/>
    <lineage>
        <taxon>Bacteria</taxon>
        <taxon>Bacillati</taxon>
        <taxon>Cyanobacteriota</taxon>
        <taxon>Cyanophyceae</taxon>
        <taxon>Oscillatoriophycideae</taxon>
        <taxon>Oscillatoriales</taxon>
        <taxon>Microcoleaceae</taxon>
        <taxon>Planktothrix</taxon>
    </lineage>
</organism>
<dbReference type="EMBL" id="CZCS02000009">
    <property type="protein sequence ID" value="VXD13008.1"/>
    <property type="molecule type" value="Genomic_DNA"/>
</dbReference>
<accession>A0A7Z9BNI7</accession>
<evidence type="ECO:0000313" key="2">
    <source>
        <dbReference type="Proteomes" id="UP000182190"/>
    </source>
</evidence>
<sequence length="52" mass="5952">MISDKNVHPPNNKTIPMNGNLYIVYSGYIVDAVSLREVWEIAIAFFGIQHKF</sequence>
<dbReference type="AlphaFoldDB" id="A0A7Z9BNI7"/>
<proteinExistence type="predicted"/>
<gene>
    <name evidence="1" type="ORF">PL9631_1060280</name>
</gene>